<reference evidence="2" key="1">
    <citation type="submission" date="2007-11" db="EMBL/GenBank/DDBJ databases">
        <authorList>
            <person name="Fulton L."/>
            <person name="Clifton S."/>
            <person name="Fulton B."/>
            <person name="Xu J."/>
            <person name="Minx P."/>
            <person name="Pepin K.H."/>
            <person name="Johnson M."/>
            <person name="Thiruvilangam P."/>
            <person name="Bhonagiri V."/>
            <person name="Nash W.E."/>
            <person name="Mardis E.R."/>
            <person name="Wilson R.K."/>
        </authorList>
    </citation>
    <scope>NUCLEOTIDE SEQUENCE [LARGE SCALE GENOMIC DNA]</scope>
    <source>
        <strain evidence="2">DSM 17241</strain>
    </source>
</reference>
<reference evidence="2" key="2">
    <citation type="submission" date="2013-09" db="EMBL/GenBank/DDBJ databases">
        <title>Draft genome sequence of Anaerotruncus colihominis(DSM 17241).</title>
        <authorList>
            <person name="Sudarsanam P."/>
            <person name="Ley R."/>
            <person name="Guruge J."/>
            <person name="Turnbaugh P.J."/>
            <person name="Mahowald M."/>
            <person name="Liep D."/>
            <person name="Gordon J."/>
        </authorList>
    </citation>
    <scope>NUCLEOTIDE SEQUENCE</scope>
    <source>
        <strain evidence="2">DSM 17241</strain>
    </source>
</reference>
<dbReference type="eggNOG" id="ENOG5033PBQ">
    <property type="taxonomic scope" value="Bacteria"/>
</dbReference>
<dbReference type="EMBL" id="ABGD02000034">
    <property type="protein sequence ID" value="EDS09013.1"/>
    <property type="molecule type" value="Genomic_DNA"/>
</dbReference>
<evidence type="ECO:0000313" key="2">
    <source>
        <dbReference type="EMBL" id="EDS09013.1"/>
    </source>
</evidence>
<dbReference type="HOGENOM" id="CLU_741124_0_0_9"/>
<feature type="chain" id="PRO_5002754212" evidence="1">
    <location>
        <begin position="35"/>
        <end position="373"/>
    </location>
</feature>
<feature type="signal peptide" evidence="1">
    <location>
        <begin position="1"/>
        <end position="34"/>
    </location>
</feature>
<gene>
    <name evidence="2" type="ORF">ANACOL_04338</name>
</gene>
<comment type="caution">
    <text evidence="2">The sequence shown here is derived from an EMBL/GenBank/DDBJ whole genome shotgun (WGS) entry which is preliminary data.</text>
</comment>
<sequence length="373" mass="40694">MKYFNKKGLLMKQSLSARVLAFVCACALCVPVFAAERTHTLSEQSEAALGAKVYDYEPIRTDPAGRYKTYGNTVTVAACERVYDDAGNLYRVTDSTLFNDSSAFTRAIKTTVSPMSVERIEAAGGEIVGSGAAFVITLEDYLVDEGVTVGFTVTYTAQKDIKLPVVTTGKNAGTAETLDVRRGAKIVFNYRADITGDDLSASSYLNPLPDWYGDVVTLKDGPYAAGAEDIFLYPSKDGDSDYTWEDSDIIVAELNGGDYTYMSKLSTRRSDTGRDHTAPLGEYYTRFFSNYPSVSGATLTLTNPFLTFDGNETVPHGDVHIYEVTETGDLQDVTSRFTYGADSNGRGAFIARIDKLGRYVFTAKPVVSLDDLK</sequence>
<evidence type="ECO:0000313" key="3">
    <source>
        <dbReference type="Proteomes" id="UP000003803"/>
    </source>
</evidence>
<keyword evidence="1" id="KW-0732">Signal</keyword>
<keyword evidence="3" id="KW-1185">Reference proteome</keyword>
<protein>
    <submittedName>
        <fullName evidence="2">Uncharacterized protein</fullName>
    </submittedName>
</protein>
<accession>B0PHP6</accession>
<evidence type="ECO:0000256" key="1">
    <source>
        <dbReference type="SAM" id="SignalP"/>
    </source>
</evidence>
<dbReference type="AlphaFoldDB" id="B0PHP6"/>
<organism evidence="2 3">
    <name type="scientific">Anaerotruncus colihominis DSM 17241</name>
    <dbReference type="NCBI Taxonomy" id="445972"/>
    <lineage>
        <taxon>Bacteria</taxon>
        <taxon>Bacillati</taxon>
        <taxon>Bacillota</taxon>
        <taxon>Clostridia</taxon>
        <taxon>Eubacteriales</taxon>
        <taxon>Oscillospiraceae</taxon>
        <taxon>Anaerotruncus</taxon>
    </lineage>
</organism>
<name>B0PHP6_9FIRM</name>
<dbReference type="Proteomes" id="UP000003803">
    <property type="component" value="Unassembled WGS sequence"/>
</dbReference>
<proteinExistence type="predicted"/>